<proteinExistence type="predicted"/>
<dbReference type="InParanoid" id="A0A2T3A2P6"/>
<dbReference type="Proteomes" id="UP000241462">
    <property type="component" value="Unassembled WGS sequence"/>
</dbReference>
<evidence type="ECO:0000256" key="1">
    <source>
        <dbReference type="SAM" id="MobiDB-lite"/>
    </source>
</evidence>
<feature type="region of interest" description="Disordered" evidence="1">
    <location>
        <begin position="26"/>
        <end position="50"/>
    </location>
</feature>
<protein>
    <recommendedName>
        <fullName evidence="3">DUF7029 domain-containing protein</fullName>
    </recommendedName>
</protein>
<name>A0A2T3A2P6_9PEZI</name>
<feature type="chain" id="PRO_5015705098" description="DUF7029 domain-containing protein" evidence="2">
    <location>
        <begin position="23"/>
        <end position="485"/>
    </location>
</feature>
<dbReference type="InterPro" id="IPR054293">
    <property type="entry name" value="DUF7029"/>
</dbReference>
<organism evidence="4 5">
    <name type="scientific">Coniella lustricola</name>
    <dbReference type="NCBI Taxonomy" id="2025994"/>
    <lineage>
        <taxon>Eukaryota</taxon>
        <taxon>Fungi</taxon>
        <taxon>Dikarya</taxon>
        <taxon>Ascomycota</taxon>
        <taxon>Pezizomycotina</taxon>
        <taxon>Sordariomycetes</taxon>
        <taxon>Sordariomycetidae</taxon>
        <taxon>Diaporthales</taxon>
        <taxon>Schizoparmaceae</taxon>
        <taxon>Coniella</taxon>
    </lineage>
</organism>
<evidence type="ECO:0000313" key="5">
    <source>
        <dbReference type="Proteomes" id="UP000241462"/>
    </source>
</evidence>
<evidence type="ECO:0000256" key="2">
    <source>
        <dbReference type="SAM" id="SignalP"/>
    </source>
</evidence>
<evidence type="ECO:0000313" key="4">
    <source>
        <dbReference type="EMBL" id="PSR81785.1"/>
    </source>
</evidence>
<dbReference type="AlphaFoldDB" id="A0A2T3A2P6"/>
<keyword evidence="5" id="KW-1185">Reference proteome</keyword>
<feature type="signal peptide" evidence="2">
    <location>
        <begin position="1"/>
        <end position="22"/>
    </location>
</feature>
<gene>
    <name evidence="4" type="ORF">BD289DRAFT_484231</name>
</gene>
<dbReference type="Pfam" id="PF22974">
    <property type="entry name" value="DUF7029"/>
    <property type="match status" value="1"/>
</dbReference>
<feature type="compositionally biased region" description="Polar residues" evidence="1">
    <location>
        <begin position="28"/>
        <end position="42"/>
    </location>
</feature>
<feature type="domain" description="DUF7029" evidence="3">
    <location>
        <begin position="92"/>
        <end position="192"/>
    </location>
</feature>
<keyword evidence="2" id="KW-0732">Signal</keyword>
<sequence length="485" mass="51780">MAAFKHFLGLVSFWLLTSTVHAAPAITSPRSLPDNSTTTPSAAGSIGLRPVRGSHGAHGAHGAAGGYFKPRKSLNLSWQTPNNDSAVTVGVSMRNSAVALEDIDQVSAVDCAGDDAVAVTFNSTEAYDEALSAWGSMNTTFVLITNHMGDCDSELERSFFVTDSASIVAFQNNLTIVALAEKSDLMSTANSTEFDFSSGNNALAAKRSIKWNSDGLAVAYNYSIPSEQTIIDTTYVTVVVHEATITNSVSYSGHAKWELFSGVTEFYIDVDKSIYHYADLDVTLKAPWTDSWSWAPDALSYSVLEVPGIISLGPSAGVTFGGKFSAAAAGTVTGQFTSEVPNGTVHMDFKNWDSSYSEGWDAQHQAVFNVTEDVSLSLAPYIDFTVEFACKLFDGLIDLSTGITAEPSFPFVTTVSAAQSFNSTSGNVTYPSSTSGTACANGIEESIDFKFDITAFATEWASVSLYEYTADLWDGCMDYASLKKA</sequence>
<dbReference type="STRING" id="2025994.A0A2T3A2P6"/>
<reference evidence="4 5" key="1">
    <citation type="journal article" date="2018" name="Mycol. Prog.">
        <title>Coniella lustricola, a new species from submerged detritus.</title>
        <authorList>
            <person name="Raudabaugh D.B."/>
            <person name="Iturriaga T."/>
            <person name="Carver A."/>
            <person name="Mondo S."/>
            <person name="Pangilinan J."/>
            <person name="Lipzen A."/>
            <person name="He G."/>
            <person name="Amirebrahimi M."/>
            <person name="Grigoriev I.V."/>
            <person name="Miller A.N."/>
        </authorList>
    </citation>
    <scope>NUCLEOTIDE SEQUENCE [LARGE SCALE GENOMIC DNA]</scope>
    <source>
        <strain evidence="4 5">B22-T-1</strain>
    </source>
</reference>
<dbReference type="EMBL" id="KZ678494">
    <property type="protein sequence ID" value="PSR81785.1"/>
    <property type="molecule type" value="Genomic_DNA"/>
</dbReference>
<accession>A0A2T3A2P6</accession>
<dbReference type="OrthoDB" id="160645at2759"/>
<evidence type="ECO:0000259" key="3">
    <source>
        <dbReference type="Pfam" id="PF22974"/>
    </source>
</evidence>